<dbReference type="GO" id="GO:0016197">
    <property type="term" value="P:endosomal transport"/>
    <property type="evidence" value="ECO:0007669"/>
    <property type="project" value="TreeGrafter"/>
</dbReference>
<sequence>MLWQTSRSHHTQTVSGNEAIPYGLMSLYLLERTPPGYSEWDYFVVRSIASAWSIILSSSHAVGLDNRLVAVTPGDESVCAGLVTPVLVFEGGLHTLGEWGVSSGATNGVVSLIFNGLKPDRFGGERNGGDKGANKINGANEADGVDGANVIKGIVSYLLFVILALLIIRILNRQNNSLIGFSYRKQMRPAEKWQLDRIPTYLQNASQFDSKLVQYIREKWLLPPFTGNLNLVHPEKKHYSQRSQSKFIDDLLRGKSNGFYIECGAAGGDSLFNSLFFEKSRNWSGLLVEANPISISPLLKKRRHAYIINVCLSPKRKLIIVPFTQARLIGGLPDYMEQSHKKRIHITYTQTNTTNV</sequence>
<organism evidence="2 3">
    <name type="scientific">Paralvinella palmiformis</name>
    <dbReference type="NCBI Taxonomy" id="53620"/>
    <lineage>
        <taxon>Eukaryota</taxon>
        <taxon>Metazoa</taxon>
        <taxon>Spiralia</taxon>
        <taxon>Lophotrochozoa</taxon>
        <taxon>Annelida</taxon>
        <taxon>Polychaeta</taxon>
        <taxon>Sedentaria</taxon>
        <taxon>Canalipalpata</taxon>
        <taxon>Terebellida</taxon>
        <taxon>Terebelliformia</taxon>
        <taxon>Alvinellidae</taxon>
        <taxon>Paralvinella</taxon>
    </lineage>
</organism>
<accession>A0AAD9IV58</accession>
<dbReference type="InterPro" id="IPR053202">
    <property type="entry name" value="EGF_Rcpt_Signaling_Reg"/>
</dbReference>
<protein>
    <submittedName>
        <fullName evidence="2">Uncharacterized protein</fullName>
    </submittedName>
</protein>
<dbReference type="GO" id="GO:0005789">
    <property type="term" value="C:endoplasmic reticulum membrane"/>
    <property type="evidence" value="ECO:0007669"/>
    <property type="project" value="TreeGrafter"/>
</dbReference>
<comment type="caution">
    <text evidence="2">The sequence shown here is derived from an EMBL/GenBank/DDBJ whole genome shotgun (WGS) entry which is preliminary data.</text>
</comment>
<keyword evidence="1" id="KW-0472">Membrane</keyword>
<dbReference type="PANTHER" id="PTHR34009:SF2">
    <property type="entry name" value="PROTEIN STAR"/>
    <property type="match status" value="1"/>
</dbReference>
<dbReference type="Proteomes" id="UP001208570">
    <property type="component" value="Unassembled WGS sequence"/>
</dbReference>
<dbReference type="PANTHER" id="PTHR34009">
    <property type="entry name" value="PROTEIN STAR"/>
    <property type="match status" value="1"/>
</dbReference>
<evidence type="ECO:0000313" key="2">
    <source>
        <dbReference type="EMBL" id="KAK2141567.1"/>
    </source>
</evidence>
<dbReference type="GO" id="GO:0006888">
    <property type="term" value="P:endoplasmic reticulum to Golgi vesicle-mediated transport"/>
    <property type="evidence" value="ECO:0007669"/>
    <property type="project" value="TreeGrafter"/>
</dbReference>
<keyword evidence="1" id="KW-0812">Transmembrane</keyword>
<feature type="transmembrane region" description="Helical" evidence="1">
    <location>
        <begin position="154"/>
        <end position="171"/>
    </location>
</feature>
<dbReference type="GO" id="GO:0005794">
    <property type="term" value="C:Golgi apparatus"/>
    <property type="evidence" value="ECO:0007669"/>
    <property type="project" value="TreeGrafter"/>
</dbReference>
<name>A0AAD9IV58_9ANNE</name>
<dbReference type="GO" id="GO:0005886">
    <property type="term" value="C:plasma membrane"/>
    <property type="evidence" value="ECO:0007669"/>
    <property type="project" value="TreeGrafter"/>
</dbReference>
<evidence type="ECO:0000256" key="1">
    <source>
        <dbReference type="SAM" id="Phobius"/>
    </source>
</evidence>
<dbReference type="AlphaFoldDB" id="A0AAD9IV58"/>
<gene>
    <name evidence="2" type="ORF">LSH36_1077g00005</name>
</gene>
<reference evidence="2" key="1">
    <citation type="journal article" date="2023" name="Mol. Biol. Evol.">
        <title>Third-Generation Sequencing Reveals the Adaptive Role of the Epigenome in Three Deep-Sea Polychaetes.</title>
        <authorList>
            <person name="Perez M."/>
            <person name="Aroh O."/>
            <person name="Sun Y."/>
            <person name="Lan Y."/>
            <person name="Juniper S.K."/>
            <person name="Young C.R."/>
            <person name="Angers B."/>
            <person name="Qian P.Y."/>
        </authorList>
    </citation>
    <scope>NUCLEOTIDE SEQUENCE</scope>
    <source>
        <strain evidence="2">P08H-3</strain>
    </source>
</reference>
<dbReference type="GO" id="GO:0031902">
    <property type="term" value="C:late endosome membrane"/>
    <property type="evidence" value="ECO:0007669"/>
    <property type="project" value="TreeGrafter"/>
</dbReference>
<keyword evidence="1" id="KW-1133">Transmembrane helix</keyword>
<evidence type="ECO:0000313" key="3">
    <source>
        <dbReference type="Proteomes" id="UP001208570"/>
    </source>
</evidence>
<keyword evidence="3" id="KW-1185">Reference proteome</keyword>
<proteinExistence type="predicted"/>
<dbReference type="EMBL" id="JAODUP010001077">
    <property type="protein sequence ID" value="KAK2141567.1"/>
    <property type="molecule type" value="Genomic_DNA"/>
</dbReference>